<dbReference type="InterPro" id="IPR001623">
    <property type="entry name" value="DnaJ_domain"/>
</dbReference>
<accession>A0A383WBA2</accession>
<feature type="compositionally biased region" description="Low complexity" evidence="1">
    <location>
        <begin position="324"/>
        <end position="345"/>
    </location>
</feature>
<dbReference type="InterPro" id="IPR042977">
    <property type="entry name" value="AtJ6-like"/>
</dbReference>
<dbReference type="Pfam" id="PF00226">
    <property type="entry name" value="DnaJ"/>
    <property type="match status" value="1"/>
</dbReference>
<evidence type="ECO:0000256" key="1">
    <source>
        <dbReference type="SAM" id="MobiDB-lite"/>
    </source>
</evidence>
<dbReference type="AlphaFoldDB" id="A0A383WBA2"/>
<feature type="compositionally biased region" description="Gly residues" evidence="1">
    <location>
        <begin position="245"/>
        <end position="254"/>
    </location>
</feature>
<dbReference type="PANTHER" id="PTHR44916:SF1">
    <property type="entry name" value="CHAPERONE DNAJ-DOMAIN SUPERFAMILY PROTEIN-RELATED"/>
    <property type="match status" value="1"/>
</dbReference>
<dbReference type="Proteomes" id="UP000256970">
    <property type="component" value="Unassembled WGS sequence"/>
</dbReference>
<evidence type="ECO:0000259" key="2">
    <source>
        <dbReference type="PROSITE" id="PS50076"/>
    </source>
</evidence>
<evidence type="ECO:0000313" key="3">
    <source>
        <dbReference type="EMBL" id="SZX74294.1"/>
    </source>
</evidence>
<dbReference type="InterPro" id="IPR018253">
    <property type="entry name" value="DnaJ_domain_CS"/>
</dbReference>
<name>A0A383WBA2_TETOB</name>
<dbReference type="PROSITE" id="PS00636">
    <property type="entry name" value="DNAJ_1"/>
    <property type="match status" value="1"/>
</dbReference>
<feature type="compositionally biased region" description="Low complexity" evidence="1">
    <location>
        <begin position="275"/>
        <end position="292"/>
    </location>
</feature>
<feature type="domain" description="J" evidence="2">
    <location>
        <begin position="1"/>
        <end position="61"/>
    </location>
</feature>
<dbReference type="STRING" id="3088.A0A383WBA2"/>
<protein>
    <recommendedName>
        <fullName evidence="2">J domain-containing protein</fullName>
    </recommendedName>
</protein>
<feature type="region of interest" description="Disordered" evidence="1">
    <location>
        <begin position="233"/>
        <end position="380"/>
    </location>
</feature>
<dbReference type="PRINTS" id="PR00625">
    <property type="entry name" value="JDOMAIN"/>
</dbReference>
<dbReference type="SUPFAM" id="SSF46565">
    <property type="entry name" value="Chaperone J-domain"/>
    <property type="match status" value="1"/>
</dbReference>
<feature type="compositionally biased region" description="Low complexity" evidence="1">
    <location>
        <begin position="354"/>
        <end position="374"/>
    </location>
</feature>
<dbReference type="SMART" id="SM00271">
    <property type="entry name" value="DnaJ"/>
    <property type="match status" value="1"/>
</dbReference>
<dbReference type="InterPro" id="IPR036869">
    <property type="entry name" value="J_dom_sf"/>
</dbReference>
<feature type="compositionally biased region" description="Low complexity" evidence="1">
    <location>
        <begin position="233"/>
        <end position="244"/>
    </location>
</feature>
<keyword evidence="4" id="KW-1185">Reference proteome</keyword>
<feature type="compositionally biased region" description="Acidic residues" evidence="1">
    <location>
        <begin position="265"/>
        <end position="274"/>
    </location>
</feature>
<dbReference type="InterPro" id="IPR056453">
    <property type="entry name" value="HTH_DNAJC9"/>
</dbReference>
<reference evidence="3 4" key="1">
    <citation type="submission" date="2016-10" db="EMBL/GenBank/DDBJ databases">
        <authorList>
            <person name="Cai Z."/>
        </authorList>
    </citation>
    <scope>NUCLEOTIDE SEQUENCE [LARGE SCALE GENOMIC DNA]</scope>
</reference>
<proteinExistence type="predicted"/>
<dbReference type="CDD" id="cd06257">
    <property type="entry name" value="DnaJ"/>
    <property type="match status" value="1"/>
</dbReference>
<feature type="region of interest" description="Disordered" evidence="1">
    <location>
        <begin position="168"/>
        <end position="195"/>
    </location>
</feature>
<dbReference type="PANTHER" id="PTHR44916">
    <property type="entry name" value="CHAPERONE DNAJ-DOMAIN SUPERFAMILY PROTEIN-RELATED"/>
    <property type="match status" value="1"/>
</dbReference>
<evidence type="ECO:0000313" key="4">
    <source>
        <dbReference type="Proteomes" id="UP000256970"/>
    </source>
</evidence>
<sequence>MLGLEKEASQADIKKAYYKLALQWHPDRNPDPEATAKFQALQRIYEVLSDPVKRKLYDNTGSLQECEDMVQGDNFSELYAAFREATKVTEEDVDSFAAKYRGSAEERTDLLQLVNKFRGDMRCVFDWLMLSRTDLDSHRFRDTLEQAVAAGELKAYKAYKAWSASVAATPRPTADPLAPPKPSKKKKGSKQGEGDDSMALVAAIRGKGAGAAFNGMLASLEAKYASKGKGSSSITKAAAAAAGGSSKGKQGGGKKQQKRQATPSSEDEDDEEEAAAAAAAAGSDSDGGSSIIADDDDGDDVAAAAEPTDEEFAAARARLEQRMKGQQGPGAAAAGKRKGQQQQQKTKAKKKQAAGDQMAAAGAKQRKAAAGAAAKRQKKA</sequence>
<gene>
    <name evidence="3" type="ORF">BQ4739_LOCUS14584</name>
</gene>
<organism evidence="3 4">
    <name type="scientific">Tetradesmus obliquus</name>
    <name type="common">Green alga</name>
    <name type="synonym">Acutodesmus obliquus</name>
    <dbReference type="NCBI Taxonomy" id="3088"/>
    <lineage>
        <taxon>Eukaryota</taxon>
        <taxon>Viridiplantae</taxon>
        <taxon>Chlorophyta</taxon>
        <taxon>core chlorophytes</taxon>
        <taxon>Chlorophyceae</taxon>
        <taxon>CS clade</taxon>
        <taxon>Sphaeropleales</taxon>
        <taxon>Scenedesmaceae</taxon>
        <taxon>Tetradesmus</taxon>
    </lineage>
</organism>
<dbReference type="EMBL" id="FNXT01001211">
    <property type="protein sequence ID" value="SZX74294.1"/>
    <property type="molecule type" value="Genomic_DNA"/>
</dbReference>
<dbReference type="Gene3D" id="1.10.287.110">
    <property type="entry name" value="DnaJ domain"/>
    <property type="match status" value="1"/>
</dbReference>
<dbReference type="Pfam" id="PF23302">
    <property type="entry name" value="HTH_DNAJC9"/>
    <property type="match status" value="1"/>
</dbReference>
<dbReference type="PROSITE" id="PS50076">
    <property type="entry name" value="DNAJ_2"/>
    <property type="match status" value="1"/>
</dbReference>